<evidence type="ECO:0000259" key="4">
    <source>
        <dbReference type="PROSITE" id="PS50110"/>
    </source>
</evidence>
<organism evidence="5 6">
    <name type="scientific">Paenibacillus endophyticus</name>
    <dbReference type="NCBI Taxonomy" id="1294268"/>
    <lineage>
        <taxon>Bacteria</taxon>
        <taxon>Bacillati</taxon>
        <taxon>Bacillota</taxon>
        <taxon>Bacilli</taxon>
        <taxon>Bacillales</taxon>
        <taxon>Paenibacillaceae</taxon>
        <taxon>Paenibacillus</taxon>
    </lineage>
</organism>
<dbReference type="GO" id="GO:0000160">
    <property type="term" value="P:phosphorelay signal transduction system"/>
    <property type="evidence" value="ECO:0007669"/>
    <property type="project" value="UniProtKB-KW"/>
</dbReference>
<evidence type="ECO:0000313" key="5">
    <source>
        <dbReference type="EMBL" id="MBB3153973.1"/>
    </source>
</evidence>
<dbReference type="SMART" id="SM00448">
    <property type="entry name" value="REC"/>
    <property type="match status" value="1"/>
</dbReference>
<dbReference type="PROSITE" id="PS50110">
    <property type="entry name" value="RESPONSE_REGULATORY"/>
    <property type="match status" value="1"/>
</dbReference>
<keyword evidence="1 3" id="KW-0597">Phosphoprotein</keyword>
<dbReference type="PANTHER" id="PTHR45339:SF1">
    <property type="entry name" value="HYBRID SIGNAL TRANSDUCTION HISTIDINE KINASE J"/>
    <property type="match status" value="1"/>
</dbReference>
<evidence type="ECO:0000256" key="2">
    <source>
        <dbReference type="ARBA" id="ARBA00023012"/>
    </source>
</evidence>
<evidence type="ECO:0000313" key="6">
    <source>
        <dbReference type="Proteomes" id="UP000518605"/>
    </source>
</evidence>
<evidence type="ECO:0000256" key="1">
    <source>
        <dbReference type="ARBA" id="ARBA00022553"/>
    </source>
</evidence>
<feature type="modified residue" description="4-aspartylphosphate" evidence="3">
    <location>
        <position position="52"/>
    </location>
</feature>
<dbReference type="SUPFAM" id="SSF52172">
    <property type="entry name" value="CheY-like"/>
    <property type="match status" value="1"/>
</dbReference>
<evidence type="ECO:0000256" key="3">
    <source>
        <dbReference type="PROSITE-ProRule" id="PRU00169"/>
    </source>
</evidence>
<dbReference type="Proteomes" id="UP000518605">
    <property type="component" value="Unassembled WGS sequence"/>
</dbReference>
<dbReference type="RefSeq" id="WP_183566558.1">
    <property type="nucleotide sequence ID" value="NZ_CBCSLB010000013.1"/>
</dbReference>
<dbReference type="InterPro" id="IPR011006">
    <property type="entry name" value="CheY-like_superfamily"/>
</dbReference>
<feature type="domain" description="Response regulatory" evidence="4">
    <location>
        <begin position="3"/>
        <end position="119"/>
    </location>
</feature>
<dbReference type="PANTHER" id="PTHR45339">
    <property type="entry name" value="HYBRID SIGNAL TRANSDUCTION HISTIDINE KINASE J"/>
    <property type="match status" value="1"/>
</dbReference>
<gene>
    <name evidence="5" type="ORF">FHS16_004049</name>
</gene>
<dbReference type="InterPro" id="IPR001789">
    <property type="entry name" value="Sig_transdc_resp-reg_receiver"/>
</dbReference>
<protein>
    <submittedName>
        <fullName evidence="5">CheY-like chemotaxis protein</fullName>
    </submittedName>
</protein>
<keyword evidence="2" id="KW-0902">Two-component regulatory system</keyword>
<reference evidence="5 6" key="1">
    <citation type="submission" date="2020-08" db="EMBL/GenBank/DDBJ databases">
        <title>Genomic Encyclopedia of Type Strains, Phase III (KMG-III): the genomes of soil and plant-associated and newly described type strains.</title>
        <authorList>
            <person name="Whitman W."/>
        </authorList>
    </citation>
    <scope>NUCLEOTIDE SEQUENCE [LARGE SCALE GENOMIC DNA]</scope>
    <source>
        <strain evidence="5 6">CECT 8234</strain>
    </source>
</reference>
<dbReference type="Pfam" id="PF00072">
    <property type="entry name" value="Response_reg"/>
    <property type="match status" value="1"/>
</dbReference>
<name>A0A7W5CA84_9BACL</name>
<sequence>MYKILLVEDNEMNRDMLSRRLTRKGFVVITANDGQQGVELAESERPDLVLMDMSLPVMDGWEATRFLKSSEELKAIPVIALTAHAMAGDDEKAYQAGCDDFDTKPVVLDRLLNKMNHLLTTESIN</sequence>
<dbReference type="Gene3D" id="3.40.50.2300">
    <property type="match status" value="1"/>
</dbReference>
<dbReference type="AlphaFoldDB" id="A0A7W5CA84"/>
<proteinExistence type="predicted"/>
<accession>A0A7W5CA84</accession>
<comment type="caution">
    <text evidence="5">The sequence shown here is derived from an EMBL/GenBank/DDBJ whole genome shotgun (WGS) entry which is preliminary data.</text>
</comment>
<dbReference type="EMBL" id="JACHXW010000013">
    <property type="protein sequence ID" value="MBB3153973.1"/>
    <property type="molecule type" value="Genomic_DNA"/>
</dbReference>
<keyword evidence="6" id="KW-1185">Reference proteome</keyword>